<dbReference type="CDD" id="cd00086">
    <property type="entry name" value="homeodomain"/>
    <property type="match status" value="1"/>
</dbReference>
<dbReference type="Proteomes" id="UP000886520">
    <property type="component" value="Chromosome 24"/>
</dbReference>
<evidence type="ECO:0000256" key="3">
    <source>
        <dbReference type="ARBA" id="ARBA00023125"/>
    </source>
</evidence>
<feature type="coiled-coil region" evidence="10">
    <location>
        <begin position="438"/>
        <end position="465"/>
    </location>
</feature>
<evidence type="ECO:0000256" key="4">
    <source>
        <dbReference type="ARBA" id="ARBA00023155"/>
    </source>
</evidence>
<evidence type="ECO:0000256" key="7">
    <source>
        <dbReference type="ARBA" id="ARBA00025748"/>
    </source>
</evidence>
<dbReference type="GO" id="GO:0045893">
    <property type="term" value="P:positive regulation of DNA-templated transcription"/>
    <property type="evidence" value="ECO:0007669"/>
    <property type="project" value="TreeGrafter"/>
</dbReference>
<keyword evidence="6 8" id="KW-0539">Nucleus</keyword>
<proteinExistence type="inferred from homology"/>
<dbReference type="AlphaFoldDB" id="A0A9D4Z3W7"/>
<dbReference type="SMART" id="SM00389">
    <property type="entry name" value="HOX"/>
    <property type="match status" value="1"/>
</dbReference>
<keyword evidence="5" id="KW-0804">Transcription</keyword>
<dbReference type="InterPro" id="IPR017970">
    <property type="entry name" value="Homeobox_CS"/>
</dbReference>
<keyword evidence="3 8" id="KW-0238">DNA-binding</keyword>
<evidence type="ECO:0000259" key="12">
    <source>
        <dbReference type="PROSITE" id="PS50071"/>
    </source>
</evidence>
<evidence type="ECO:0000256" key="8">
    <source>
        <dbReference type="PROSITE-ProRule" id="PRU00108"/>
    </source>
</evidence>
<dbReference type="InterPro" id="IPR001356">
    <property type="entry name" value="HD"/>
</dbReference>
<feature type="domain" description="Homeobox" evidence="12">
    <location>
        <begin position="365"/>
        <end position="425"/>
    </location>
</feature>
<dbReference type="Pfam" id="PF00046">
    <property type="entry name" value="Homeodomain"/>
    <property type="match status" value="1"/>
</dbReference>
<evidence type="ECO:0000256" key="6">
    <source>
        <dbReference type="ARBA" id="ARBA00023242"/>
    </source>
</evidence>
<evidence type="ECO:0000256" key="10">
    <source>
        <dbReference type="SAM" id="Coils"/>
    </source>
</evidence>
<evidence type="ECO:0000313" key="13">
    <source>
        <dbReference type="EMBL" id="KAI5060310.1"/>
    </source>
</evidence>
<evidence type="ECO:0000256" key="1">
    <source>
        <dbReference type="ARBA" id="ARBA00004123"/>
    </source>
</evidence>
<reference evidence="13" key="1">
    <citation type="submission" date="2021-01" db="EMBL/GenBank/DDBJ databases">
        <title>Adiantum capillus-veneris genome.</title>
        <authorList>
            <person name="Fang Y."/>
            <person name="Liao Q."/>
        </authorList>
    </citation>
    <scope>NUCLEOTIDE SEQUENCE</scope>
    <source>
        <strain evidence="13">H3</strain>
        <tissue evidence="13">Leaf</tissue>
    </source>
</reference>
<evidence type="ECO:0000313" key="14">
    <source>
        <dbReference type="Proteomes" id="UP000886520"/>
    </source>
</evidence>
<dbReference type="GO" id="GO:0005634">
    <property type="term" value="C:nucleus"/>
    <property type="evidence" value="ECO:0007669"/>
    <property type="project" value="UniProtKB-SubCell"/>
</dbReference>
<comment type="subcellular location">
    <subcellularLocation>
        <location evidence="1 8 9">Nucleus</location>
    </subcellularLocation>
</comment>
<keyword evidence="4 8" id="KW-0371">Homeobox</keyword>
<evidence type="ECO:0000256" key="2">
    <source>
        <dbReference type="ARBA" id="ARBA00023015"/>
    </source>
</evidence>
<feature type="DNA-binding region" description="Homeobox" evidence="8">
    <location>
        <begin position="367"/>
        <end position="426"/>
    </location>
</feature>
<comment type="similarity">
    <text evidence="7">Belongs to the HD-ZIP homeobox family. Class I subfamily.</text>
</comment>
<dbReference type="EMBL" id="JABFUD020000024">
    <property type="protein sequence ID" value="KAI5060310.1"/>
    <property type="molecule type" value="Genomic_DNA"/>
</dbReference>
<comment type="caution">
    <text evidence="13">The sequence shown here is derived from an EMBL/GenBank/DDBJ whole genome shotgun (WGS) entry which is preliminary data.</text>
</comment>
<keyword evidence="10" id="KW-0175">Coiled coil</keyword>
<accession>A0A9D4Z3W7</accession>
<dbReference type="InterPro" id="IPR000047">
    <property type="entry name" value="HTH_motif"/>
</dbReference>
<dbReference type="GO" id="GO:0000981">
    <property type="term" value="F:DNA-binding transcription factor activity, RNA polymerase II-specific"/>
    <property type="evidence" value="ECO:0007669"/>
    <property type="project" value="InterPro"/>
</dbReference>
<feature type="compositionally biased region" description="Polar residues" evidence="11">
    <location>
        <begin position="317"/>
        <end position="326"/>
    </location>
</feature>
<dbReference type="PROSITE" id="PS50071">
    <property type="entry name" value="HOMEOBOX_2"/>
    <property type="match status" value="1"/>
</dbReference>
<dbReference type="InterPro" id="IPR009057">
    <property type="entry name" value="Homeodomain-like_sf"/>
</dbReference>
<organism evidence="13 14">
    <name type="scientific">Adiantum capillus-veneris</name>
    <name type="common">Maidenhair fern</name>
    <dbReference type="NCBI Taxonomy" id="13818"/>
    <lineage>
        <taxon>Eukaryota</taxon>
        <taxon>Viridiplantae</taxon>
        <taxon>Streptophyta</taxon>
        <taxon>Embryophyta</taxon>
        <taxon>Tracheophyta</taxon>
        <taxon>Polypodiopsida</taxon>
        <taxon>Polypodiidae</taxon>
        <taxon>Polypodiales</taxon>
        <taxon>Pteridineae</taxon>
        <taxon>Pteridaceae</taxon>
        <taxon>Vittarioideae</taxon>
        <taxon>Adiantum</taxon>
    </lineage>
</organism>
<keyword evidence="2" id="KW-0805">Transcription regulation</keyword>
<protein>
    <recommendedName>
        <fullName evidence="12">Homeobox domain-containing protein</fullName>
    </recommendedName>
</protein>
<feature type="compositionally biased region" description="Acidic residues" evidence="11">
    <location>
        <begin position="291"/>
        <end position="313"/>
    </location>
</feature>
<dbReference type="PANTHER" id="PTHR24326:SF606">
    <property type="entry name" value="HOMEOBOX-LEUCINE ZIPPER PROTEIN ATHB-54"/>
    <property type="match status" value="1"/>
</dbReference>
<dbReference type="InterPro" id="IPR003106">
    <property type="entry name" value="Leu_zip_homeo"/>
</dbReference>
<sequence length="652" mass="72745">MEQGFAYSWFDPITAFLASTPPSFGSYHSRLPIVPCANSCIPRFVDQLLCKAIVLNKDLALETKPPGTALPPKVGGHSSTLMKKSSNLNIPTVPEGSPPIMTTIGIEPGTPRSTNHHMQFSGGISSYGSLLSPPDAPAHWITASNQYQIGSGAAPAPLGRSSDHYQVQHQQATASTASAVRLVYNQHGAEAAADLPAGLSNHYDYHYRHPHDHHHLHHPHSQQLLQQDLQYKGSISASVFNLHVHAGTGRTESSVDQQQYAVDHHGPYYQNVGSGRASKRNKLLAHMGKQEEEEDDEDDDGDEEEEEEDEMEEGLQRSLQEPQSRQNHVEMVQRAPTCNKEAGGGSSYGEFASTSSDGMSMMTMTMMNMKKRRLTQEQVRSLEVCFERESKLEPERKNELALELGLQPRQVAVWFQNRRARFKTKQLERDFDLLKLQYDVVRTEKDKLQAQVARLKDLLDAKRATSKKSTPSTSSEKQELDYDIGMKHTNPQTQNVLETMDGIIDIKATMEVGGAKHVEVFSSNNSDPTHVHVLEAPNSSSKGPITLEVKPSLQVPHIHHHSHISGQHQPPHFSNTFSPPTKLSLCSPQQFFLHQMVSLRMEGDNFNPSYHESLHDLYNEGHSNFNCLNENGEDDYKSDSMISSDSAWHHDP</sequence>
<dbReference type="InterPro" id="IPR045224">
    <property type="entry name" value="HDZip_class_I_plant"/>
</dbReference>
<name>A0A9D4Z3W7_ADICA</name>
<dbReference type="Gene3D" id="1.10.10.60">
    <property type="entry name" value="Homeodomain-like"/>
    <property type="match status" value="1"/>
</dbReference>
<dbReference type="GO" id="GO:0043565">
    <property type="term" value="F:sequence-specific DNA binding"/>
    <property type="evidence" value="ECO:0007669"/>
    <property type="project" value="InterPro"/>
</dbReference>
<dbReference type="Pfam" id="PF02183">
    <property type="entry name" value="HALZ"/>
    <property type="match status" value="1"/>
</dbReference>
<gene>
    <name evidence="13" type="ORF">GOP47_0024730</name>
</gene>
<keyword evidence="14" id="KW-1185">Reference proteome</keyword>
<feature type="region of interest" description="Disordered" evidence="11">
    <location>
        <begin position="285"/>
        <end position="357"/>
    </location>
</feature>
<evidence type="ECO:0000256" key="11">
    <source>
        <dbReference type="SAM" id="MobiDB-lite"/>
    </source>
</evidence>
<dbReference type="PROSITE" id="PS00027">
    <property type="entry name" value="HOMEOBOX_1"/>
    <property type="match status" value="1"/>
</dbReference>
<evidence type="ECO:0000256" key="5">
    <source>
        <dbReference type="ARBA" id="ARBA00023163"/>
    </source>
</evidence>
<dbReference type="PANTHER" id="PTHR24326">
    <property type="entry name" value="HOMEOBOX-LEUCINE ZIPPER PROTEIN"/>
    <property type="match status" value="1"/>
</dbReference>
<dbReference type="OrthoDB" id="6159439at2759"/>
<evidence type="ECO:0000256" key="9">
    <source>
        <dbReference type="RuleBase" id="RU000682"/>
    </source>
</evidence>
<dbReference type="SUPFAM" id="SSF46689">
    <property type="entry name" value="Homeodomain-like"/>
    <property type="match status" value="1"/>
</dbReference>
<dbReference type="PRINTS" id="PR00031">
    <property type="entry name" value="HTHREPRESSR"/>
</dbReference>